<dbReference type="AlphaFoldDB" id="A9A5W1"/>
<gene>
    <name evidence="1" type="ordered locus">Nmar_1220</name>
</gene>
<keyword evidence="2" id="KW-1185">Reference proteome</keyword>
<dbReference type="KEGG" id="nmr:Nmar_1220"/>
<protein>
    <submittedName>
        <fullName evidence="1">Dehydrogenase (Flavoprotein)-like protein</fullName>
    </submittedName>
</protein>
<dbReference type="PRINTS" id="PR00420">
    <property type="entry name" value="RNGMNOXGNASE"/>
</dbReference>
<dbReference type="Gene3D" id="3.50.50.60">
    <property type="entry name" value="FAD/NAD(P)-binding domain"/>
    <property type="match status" value="1"/>
</dbReference>
<proteinExistence type="predicted"/>
<dbReference type="PANTHER" id="PTHR42685">
    <property type="entry name" value="GERANYLGERANYL DIPHOSPHATE REDUCTASE"/>
    <property type="match status" value="1"/>
</dbReference>
<sequence length="378" mass="41693">MYYDVVVAGGSVAGLLCAREIAADGFSVLVIEEDYEIGTPEHCGGLVSISGLQELGVIPFRKTFDHMIESAEITAPNGKSFSINSKNQKVIEISRRELDKQIAFQAQKNGATIKVRTSFQEMTNTGVRTNEENIDCKIFVDARGVSSLIHKDRTGILSSAQYEIYADWIKKGKVEVIFDQDKYPGFFAWIIPSNEGKGKIGVAGKGINVSETMDKILAEKGKHSTIRKIFAPIWVKGPIEKFVEGNTVIVGDAAGQAKPTTAGGIFTSGMGGVYAGQAISEFLKTDEKSKLEVYQTRWTDRFGKEFEKQIFARKILERLDNNTINKLFESITPEILKDISEKDDFDFHTGSIVKLLGLKGSIKTAQTLIGGEFKKLLR</sequence>
<reference evidence="1 2" key="1">
    <citation type="journal article" date="2010" name="Proc. Natl. Acad. Sci. U.S.A.">
        <title>Nitrosopumilus maritimus genome reveals unique mechanisms for nitrification and autotrophy in globally distributed marine crenarchaea.</title>
        <authorList>
            <person name="Walker C.B."/>
            <person name="de la Torre J.R."/>
            <person name="Klotz M.G."/>
            <person name="Urakawa H."/>
            <person name="Pinel N."/>
            <person name="Arp D.J."/>
            <person name="Brochier-Armanet C."/>
            <person name="Chain P.S."/>
            <person name="Chan P.P."/>
            <person name="Gollabgir A."/>
            <person name="Hemp J."/>
            <person name="Hugler M."/>
            <person name="Karr E.A."/>
            <person name="Konneke M."/>
            <person name="Shin M."/>
            <person name="Lawton T.J."/>
            <person name="Lowe T."/>
            <person name="Martens-Habbena W."/>
            <person name="Sayavedra-Soto L.A."/>
            <person name="Lang D."/>
            <person name="Sievert S.M."/>
            <person name="Rosenzweig A.C."/>
            <person name="Manning G."/>
            <person name="Stahl D.A."/>
        </authorList>
    </citation>
    <scope>NUCLEOTIDE SEQUENCE [LARGE SCALE GENOMIC DNA]</scope>
    <source>
        <strain evidence="1 2">SCM1</strain>
    </source>
</reference>
<dbReference type="SUPFAM" id="SSF51905">
    <property type="entry name" value="FAD/NAD(P)-binding domain"/>
    <property type="match status" value="1"/>
</dbReference>
<dbReference type="InterPro" id="IPR036188">
    <property type="entry name" value="FAD/NAD-bd_sf"/>
</dbReference>
<dbReference type="PANTHER" id="PTHR42685:SF18">
    <property type="entry name" value="DIGERANYLGERANYLGLYCEROPHOSPHOLIPID REDUCTASE"/>
    <property type="match status" value="1"/>
</dbReference>
<accession>A9A5W1</accession>
<dbReference type="Proteomes" id="UP000000792">
    <property type="component" value="Chromosome"/>
</dbReference>
<dbReference type="PhylomeDB" id="A9A5W1"/>
<evidence type="ECO:0000313" key="1">
    <source>
        <dbReference type="EMBL" id="ABX13116.1"/>
    </source>
</evidence>
<dbReference type="HOGENOM" id="CLU_024648_0_1_2"/>
<dbReference type="EnsemblBacteria" id="ABX13116">
    <property type="protein sequence ID" value="ABX13116"/>
    <property type="gene ID" value="Nmar_1220"/>
</dbReference>
<dbReference type="InParanoid" id="A9A5W1"/>
<organism evidence="1 2">
    <name type="scientific">Nitrosopumilus maritimus (strain SCM1)</name>
    <dbReference type="NCBI Taxonomy" id="436308"/>
    <lineage>
        <taxon>Archaea</taxon>
        <taxon>Nitrososphaerota</taxon>
        <taxon>Nitrososphaeria</taxon>
        <taxon>Nitrosopumilales</taxon>
        <taxon>Nitrosopumilaceae</taxon>
        <taxon>Nitrosopumilus</taxon>
    </lineage>
</organism>
<dbReference type="STRING" id="436308.Nmar_1220"/>
<dbReference type="EMBL" id="CP000866">
    <property type="protein sequence ID" value="ABX13116.1"/>
    <property type="molecule type" value="Genomic_DNA"/>
</dbReference>
<dbReference type="RefSeq" id="WP_012215603.1">
    <property type="nucleotide sequence ID" value="NC_010085.1"/>
</dbReference>
<evidence type="ECO:0000313" key="2">
    <source>
        <dbReference type="Proteomes" id="UP000000792"/>
    </source>
</evidence>
<name>A9A5W1_NITMS</name>
<dbReference type="eggNOG" id="arCOG00570">
    <property type="taxonomic scope" value="Archaea"/>
</dbReference>
<dbReference type="Gene3D" id="3.30.9.10">
    <property type="entry name" value="D-Amino Acid Oxidase, subunit A, domain 2"/>
    <property type="match status" value="1"/>
</dbReference>
<dbReference type="InterPro" id="IPR050407">
    <property type="entry name" value="Geranylgeranyl_reductase"/>
</dbReference>
<dbReference type="GeneID" id="5773651"/>
<dbReference type="OrthoDB" id="46008at2157"/>